<feature type="region of interest" description="Disordered" evidence="1">
    <location>
        <begin position="210"/>
        <end position="229"/>
    </location>
</feature>
<protein>
    <recommendedName>
        <fullName evidence="2">FHA domain-containing protein</fullName>
    </recommendedName>
</protein>
<evidence type="ECO:0000256" key="1">
    <source>
        <dbReference type="SAM" id="MobiDB-lite"/>
    </source>
</evidence>
<feature type="region of interest" description="Disordered" evidence="1">
    <location>
        <begin position="359"/>
        <end position="386"/>
    </location>
</feature>
<feature type="region of interest" description="Disordered" evidence="1">
    <location>
        <begin position="1"/>
        <end position="55"/>
    </location>
</feature>
<feature type="compositionally biased region" description="Polar residues" evidence="1">
    <location>
        <begin position="1"/>
        <end position="14"/>
    </location>
</feature>
<name>A0A4Y8D2U4_9HELO</name>
<evidence type="ECO:0000313" key="3">
    <source>
        <dbReference type="EMBL" id="TEY59792.1"/>
    </source>
</evidence>
<comment type="caution">
    <text evidence="3">The sequence shown here is derived from an EMBL/GenBank/DDBJ whole genome shotgun (WGS) entry which is preliminary data.</text>
</comment>
<dbReference type="PROSITE" id="PS50006">
    <property type="entry name" value="FHA_DOMAIN"/>
    <property type="match status" value="1"/>
</dbReference>
<sequence>MDSSPSKANAQPTLPSIAGTKRPAPTLLPPFEPLPSSSPSLPGRNTKRIRTSPSAFESAYKYPTPIPTSATGILSSSPPGVLARAGLHRSRSSVERAPLSAVQTITLPEDGESLLMGRSSNSSHYQLSANRLISRVHIKARYIAATVPLESNKIEIICCGWNGVKLHCQGRAWELAKGDSFTSETENAEIMLDVQDARVLVAWPQGDNLDSAAPTEVPSWSEDSSPRGKVTAVTAQGDIIHSSPIRRVERHPSPVSPTPARQTLSSANLANLFADDAEKTFIQVYEDKSEPAPAIESKDPEPAYSPTVAATSFSASFPASQESELSEPDEDPDEENDPIVHSFGPYGANLSSRMAKFTAGHAPEARGRDESKTSTEKRSSFTSTDEGAVTPVINHVANQLAYSRLQSMPLSTILRNLPSNLRGISPSKKENKGLTKEDLRKMLNRTSFIGEIHREGKDAAGKPLESEYYYIPDEDTDQSRKETVQEGLRKPSLRNCRKQHKQYYWKRPRTP</sequence>
<keyword evidence="4" id="KW-1185">Reference proteome</keyword>
<feature type="domain" description="FHA" evidence="2">
    <location>
        <begin position="114"/>
        <end position="167"/>
    </location>
</feature>
<organism evidence="3 4">
    <name type="scientific">Botryotinia calthae</name>
    <dbReference type="NCBI Taxonomy" id="38488"/>
    <lineage>
        <taxon>Eukaryota</taxon>
        <taxon>Fungi</taxon>
        <taxon>Dikarya</taxon>
        <taxon>Ascomycota</taxon>
        <taxon>Pezizomycotina</taxon>
        <taxon>Leotiomycetes</taxon>
        <taxon>Helotiales</taxon>
        <taxon>Sclerotiniaceae</taxon>
        <taxon>Botryotinia</taxon>
    </lineage>
</organism>
<reference evidence="3 4" key="1">
    <citation type="submission" date="2017-11" db="EMBL/GenBank/DDBJ databases">
        <title>Comparative genomics of Botrytis spp.</title>
        <authorList>
            <person name="Valero-Jimenez C.A."/>
            <person name="Tapia P."/>
            <person name="Veloso J."/>
            <person name="Silva-Moreno E."/>
            <person name="Staats M."/>
            <person name="Valdes J.H."/>
            <person name="Van Kan J.A.L."/>
        </authorList>
    </citation>
    <scope>NUCLEOTIDE SEQUENCE [LARGE SCALE GENOMIC DNA]</scope>
    <source>
        <strain evidence="3 4">MUCL2830</strain>
    </source>
</reference>
<evidence type="ECO:0000259" key="2">
    <source>
        <dbReference type="PROSITE" id="PS50006"/>
    </source>
</evidence>
<accession>A0A4Y8D2U4</accession>
<dbReference type="Proteomes" id="UP000297299">
    <property type="component" value="Unassembled WGS sequence"/>
</dbReference>
<feature type="compositionally biased region" description="Acidic residues" evidence="1">
    <location>
        <begin position="324"/>
        <end position="337"/>
    </location>
</feature>
<feature type="region of interest" description="Disordered" evidence="1">
    <location>
        <begin position="454"/>
        <end position="493"/>
    </location>
</feature>
<dbReference type="InterPro" id="IPR000253">
    <property type="entry name" value="FHA_dom"/>
</dbReference>
<gene>
    <name evidence="3" type="ORF">BOTCAL_0186g00130</name>
</gene>
<feature type="region of interest" description="Disordered" evidence="1">
    <location>
        <begin position="241"/>
        <end position="263"/>
    </location>
</feature>
<feature type="compositionally biased region" description="Basic and acidic residues" evidence="1">
    <location>
        <begin position="477"/>
        <end position="489"/>
    </location>
</feature>
<dbReference type="EMBL" id="PHWZ01000186">
    <property type="protein sequence ID" value="TEY59792.1"/>
    <property type="molecule type" value="Genomic_DNA"/>
</dbReference>
<dbReference type="AlphaFoldDB" id="A0A4Y8D2U4"/>
<feature type="region of interest" description="Disordered" evidence="1">
    <location>
        <begin position="315"/>
        <end position="345"/>
    </location>
</feature>
<dbReference type="OrthoDB" id="5348546at2759"/>
<proteinExistence type="predicted"/>
<feature type="compositionally biased region" description="Basic and acidic residues" evidence="1">
    <location>
        <begin position="363"/>
        <end position="379"/>
    </location>
</feature>
<evidence type="ECO:0000313" key="4">
    <source>
        <dbReference type="Proteomes" id="UP000297299"/>
    </source>
</evidence>